<dbReference type="GeneID" id="108737704"/>
<evidence type="ECO:0000256" key="6">
    <source>
        <dbReference type="ARBA" id="ARBA00038411"/>
    </source>
</evidence>
<dbReference type="KEGG" id="apln:108737704"/>
<accession>A0A1W4WQR8</accession>
<dbReference type="FunCoup" id="A0A1W4WQR8">
    <property type="interactions" value="79"/>
</dbReference>
<evidence type="ECO:0000256" key="3">
    <source>
        <dbReference type="ARBA" id="ARBA00022794"/>
    </source>
</evidence>
<dbReference type="OrthoDB" id="431939at2759"/>
<dbReference type="InterPro" id="IPR010796">
    <property type="entry name" value="C2_B9-type_dom"/>
</dbReference>
<evidence type="ECO:0000313" key="8">
    <source>
        <dbReference type="Proteomes" id="UP000192223"/>
    </source>
</evidence>
<evidence type="ECO:0000256" key="7">
    <source>
        <dbReference type="ARBA" id="ARBA00039274"/>
    </source>
</evidence>
<keyword evidence="4" id="KW-0206">Cytoskeleton</keyword>
<comment type="subcellular location">
    <subcellularLocation>
        <location evidence="1">Cytoplasm</location>
        <location evidence="1">Cytoskeleton</location>
        <location evidence="1">Cilium basal body</location>
    </subcellularLocation>
</comment>
<keyword evidence="3" id="KW-0970">Cilium biogenesis/degradation</keyword>
<dbReference type="PANTHER" id="PTHR12968">
    <property type="entry name" value="B9 DOMAIN-CONTAINING"/>
    <property type="match status" value="1"/>
</dbReference>
<evidence type="ECO:0000256" key="4">
    <source>
        <dbReference type="ARBA" id="ARBA00023212"/>
    </source>
</evidence>
<dbReference type="Proteomes" id="UP000192223">
    <property type="component" value="Unplaced"/>
</dbReference>
<dbReference type="AlphaFoldDB" id="A0A1W4WQR8"/>
<dbReference type="PROSITE" id="PS51381">
    <property type="entry name" value="C2_B9"/>
    <property type="match status" value="1"/>
</dbReference>
<comment type="similarity">
    <text evidence="6">Belongs to the B9D family.</text>
</comment>
<dbReference type="CTD" id="27077"/>
<evidence type="ECO:0000256" key="1">
    <source>
        <dbReference type="ARBA" id="ARBA00004120"/>
    </source>
</evidence>
<dbReference type="GO" id="GO:0060271">
    <property type="term" value="P:cilium assembly"/>
    <property type="evidence" value="ECO:0007669"/>
    <property type="project" value="TreeGrafter"/>
</dbReference>
<dbReference type="PANTHER" id="PTHR12968:SF1">
    <property type="entry name" value="B9 DOMAIN-CONTAINING PROTEIN 1"/>
    <property type="match status" value="1"/>
</dbReference>
<dbReference type="Pfam" id="PF07162">
    <property type="entry name" value="B9-C2"/>
    <property type="match status" value="1"/>
</dbReference>
<keyword evidence="2" id="KW-0963">Cytoplasm</keyword>
<proteinExistence type="inferred from homology"/>
<protein>
    <recommendedName>
        <fullName evidence="7">B9 domain-containing protein 1</fullName>
    </recommendedName>
</protein>
<name>A0A1W4WQR8_AGRPL</name>
<evidence type="ECO:0000256" key="5">
    <source>
        <dbReference type="ARBA" id="ARBA00023273"/>
    </source>
</evidence>
<organism evidence="8 9">
    <name type="scientific">Agrilus planipennis</name>
    <name type="common">Emerald ash borer</name>
    <name type="synonym">Agrilus marcopoli</name>
    <dbReference type="NCBI Taxonomy" id="224129"/>
    <lineage>
        <taxon>Eukaryota</taxon>
        <taxon>Metazoa</taxon>
        <taxon>Ecdysozoa</taxon>
        <taxon>Arthropoda</taxon>
        <taxon>Hexapoda</taxon>
        <taxon>Insecta</taxon>
        <taxon>Pterygota</taxon>
        <taxon>Neoptera</taxon>
        <taxon>Endopterygota</taxon>
        <taxon>Coleoptera</taxon>
        <taxon>Polyphaga</taxon>
        <taxon>Elateriformia</taxon>
        <taxon>Buprestoidea</taxon>
        <taxon>Buprestidae</taxon>
        <taxon>Agrilinae</taxon>
        <taxon>Agrilus</taxon>
    </lineage>
</organism>
<dbReference type="STRING" id="224129.A0A1W4WQR8"/>
<dbReference type="RefSeq" id="XP_018326264.1">
    <property type="nucleotide sequence ID" value="XM_018470762.1"/>
</dbReference>
<dbReference type="InParanoid" id="A0A1W4WQR8"/>
<reference evidence="9" key="1">
    <citation type="submission" date="2025-08" db="UniProtKB">
        <authorList>
            <consortium name="RefSeq"/>
        </authorList>
    </citation>
    <scope>IDENTIFICATION</scope>
    <source>
        <tissue evidence="9">Entire body</tissue>
    </source>
</reference>
<sequence>MYGKLRTRTAYLYTSQIQWADILASPGSSLHCKYEFAFGPDWRNIKGLEAAVSQIVNVVSNGQKIIFNFPIDIIFKSTNPYQWPQIILSIYNNMKLVGYGRAYIPLQPKLHTVDVALIKPQSSTLLGYLSSFFGYQPELVQPKMLANCLGNDMIVMTSNGKVRLTLNVLQQGLHKLGYDVGKQKQH</sequence>
<gene>
    <name evidence="9" type="primary">LOC108737704</name>
</gene>
<evidence type="ECO:0000256" key="2">
    <source>
        <dbReference type="ARBA" id="ARBA00022490"/>
    </source>
</evidence>
<keyword evidence="8" id="KW-1185">Reference proteome</keyword>
<keyword evidence="5" id="KW-0966">Cell projection</keyword>
<evidence type="ECO:0000313" key="9">
    <source>
        <dbReference type="RefSeq" id="XP_018326264.1"/>
    </source>
</evidence>
<dbReference type="GO" id="GO:0036038">
    <property type="term" value="C:MKS complex"/>
    <property type="evidence" value="ECO:0007669"/>
    <property type="project" value="TreeGrafter"/>
</dbReference>